<evidence type="ECO:0000313" key="2">
    <source>
        <dbReference type="Proteomes" id="UP001140502"/>
    </source>
</evidence>
<accession>A0A9W8WJ94</accession>
<dbReference type="EMBL" id="JAPEUR010000029">
    <property type="protein sequence ID" value="KAJ4327164.1"/>
    <property type="molecule type" value="Genomic_DNA"/>
</dbReference>
<sequence>MSTSASPRQDVPDPEMYYWPGGEVVEPELTYVNWIFLAAIYGTGHGRLKKFHQPLKSKYGWDLSSDLAFYSDVYESTKEQRELERWGPRCPECNMPYNWP</sequence>
<protein>
    <submittedName>
        <fullName evidence="1">Uncharacterized protein</fullName>
    </submittedName>
</protein>
<proteinExistence type="predicted"/>
<name>A0A9W8WJ94_9HYPO</name>
<comment type="caution">
    <text evidence="1">The sequence shown here is derived from an EMBL/GenBank/DDBJ whole genome shotgun (WGS) entry which is preliminary data.</text>
</comment>
<keyword evidence="2" id="KW-1185">Reference proteome</keyword>
<dbReference type="OrthoDB" id="5078485at2759"/>
<evidence type="ECO:0000313" key="1">
    <source>
        <dbReference type="EMBL" id="KAJ4327164.1"/>
    </source>
</evidence>
<organism evidence="1 2">
    <name type="scientific">Fusarium piperis</name>
    <dbReference type="NCBI Taxonomy" id="1435070"/>
    <lineage>
        <taxon>Eukaryota</taxon>
        <taxon>Fungi</taxon>
        <taxon>Dikarya</taxon>
        <taxon>Ascomycota</taxon>
        <taxon>Pezizomycotina</taxon>
        <taxon>Sordariomycetes</taxon>
        <taxon>Hypocreomycetidae</taxon>
        <taxon>Hypocreales</taxon>
        <taxon>Nectriaceae</taxon>
        <taxon>Fusarium</taxon>
        <taxon>Fusarium solani species complex</taxon>
    </lineage>
</organism>
<gene>
    <name evidence="1" type="ORF">N0V84_002426</name>
</gene>
<dbReference type="Proteomes" id="UP001140502">
    <property type="component" value="Unassembled WGS sequence"/>
</dbReference>
<reference evidence="1" key="1">
    <citation type="submission" date="2022-10" db="EMBL/GenBank/DDBJ databases">
        <title>Tapping the CABI collections for fungal endophytes: first genome assemblies for Collariella, Neodidymelliopsis, Ascochyta clinopodiicola, Didymella pomorum, Didymosphaeria variabile, Neocosmospora piperis and Neocucurbitaria cava.</title>
        <authorList>
            <person name="Hill R."/>
        </authorList>
    </citation>
    <scope>NUCLEOTIDE SEQUENCE</scope>
    <source>
        <strain evidence="1">IMI 366586</strain>
    </source>
</reference>
<dbReference type="AlphaFoldDB" id="A0A9W8WJ94"/>